<keyword evidence="2" id="KW-0503">Monooxygenase</keyword>
<keyword evidence="2" id="KW-0349">Heme</keyword>
<reference evidence="4" key="1">
    <citation type="journal article" date="2019" name="Int. J. Syst. Evol. Microbiol.">
        <title>The Global Catalogue of Microorganisms (GCM) 10K type strain sequencing project: providing services to taxonomists for standard genome sequencing and annotation.</title>
        <authorList>
            <consortium name="The Broad Institute Genomics Platform"/>
            <consortium name="The Broad Institute Genome Sequencing Center for Infectious Disease"/>
            <person name="Wu L."/>
            <person name="Ma J."/>
        </authorList>
    </citation>
    <scope>NUCLEOTIDE SEQUENCE [LARGE SCALE GENOMIC DNA]</scope>
    <source>
        <strain evidence="4">JCM 6833</strain>
    </source>
</reference>
<accession>A0ABP6D9D6</accession>
<organism evidence="3 4">
    <name type="scientific">Actinomadura fulvescens</name>
    <dbReference type="NCBI Taxonomy" id="46160"/>
    <lineage>
        <taxon>Bacteria</taxon>
        <taxon>Bacillati</taxon>
        <taxon>Actinomycetota</taxon>
        <taxon>Actinomycetes</taxon>
        <taxon>Streptosporangiales</taxon>
        <taxon>Thermomonosporaceae</taxon>
        <taxon>Actinomadura</taxon>
    </lineage>
</organism>
<keyword evidence="2" id="KW-0560">Oxidoreductase</keyword>
<protein>
    <submittedName>
        <fullName evidence="3">Cytochrome P450</fullName>
    </submittedName>
</protein>
<evidence type="ECO:0000256" key="2">
    <source>
        <dbReference type="RuleBase" id="RU000461"/>
    </source>
</evidence>
<name>A0ABP6D9D6_9ACTN</name>
<keyword evidence="4" id="KW-1185">Reference proteome</keyword>
<evidence type="ECO:0000313" key="3">
    <source>
        <dbReference type="EMBL" id="GAA2637114.1"/>
    </source>
</evidence>
<dbReference type="Pfam" id="PF00067">
    <property type="entry name" value="p450"/>
    <property type="match status" value="1"/>
</dbReference>
<dbReference type="PRINTS" id="PR00359">
    <property type="entry name" value="BP450"/>
</dbReference>
<evidence type="ECO:0000256" key="1">
    <source>
        <dbReference type="ARBA" id="ARBA00010617"/>
    </source>
</evidence>
<comment type="caution">
    <text evidence="3">The sequence shown here is derived from an EMBL/GenBank/DDBJ whole genome shotgun (WGS) entry which is preliminary data.</text>
</comment>
<dbReference type="InterPro" id="IPR036396">
    <property type="entry name" value="Cyt_P450_sf"/>
</dbReference>
<dbReference type="RefSeq" id="WP_344548975.1">
    <property type="nucleotide sequence ID" value="NZ_BAAATD010000022.1"/>
</dbReference>
<dbReference type="EMBL" id="BAAATD010000022">
    <property type="protein sequence ID" value="GAA2637114.1"/>
    <property type="molecule type" value="Genomic_DNA"/>
</dbReference>
<dbReference type="InterPro" id="IPR017972">
    <property type="entry name" value="Cyt_P450_CS"/>
</dbReference>
<dbReference type="InterPro" id="IPR001128">
    <property type="entry name" value="Cyt_P450"/>
</dbReference>
<gene>
    <name evidence="3" type="ORF">GCM10010411_90580</name>
</gene>
<dbReference type="InterPro" id="IPR002397">
    <property type="entry name" value="Cyt_P450_B"/>
</dbReference>
<proteinExistence type="inferred from homology"/>
<dbReference type="PROSITE" id="PS00086">
    <property type="entry name" value="CYTOCHROME_P450"/>
    <property type="match status" value="1"/>
</dbReference>
<dbReference type="SUPFAM" id="SSF48264">
    <property type="entry name" value="Cytochrome P450"/>
    <property type="match status" value="1"/>
</dbReference>
<keyword evidence="2" id="KW-0408">Iron</keyword>
<keyword evidence="2" id="KW-0479">Metal-binding</keyword>
<dbReference type="Proteomes" id="UP001501509">
    <property type="component" value="Unassembled WGS sequence"/>
</dbReference>
<dbReference type="Gene3D" id="1.10.630.10">
    <property type="entry name" value="Cytochrome P450"/>
    <property type="match status" value="1"/>
</dbReference>
<sequence length="414" mass="45175">MGEVLDVAGKVTQTMARLRSGSGRQDPYPGYELLRAQGPLLPTLWGGLLATDHATCGRVLRSPQWGEPDPVWKDRWIPGWREHLSLTYAAQTVMQLNPPEHADQRARAAACLSAGRLAGLEPVIERMVQERLQALVAELAERGRADFARLVADPLPMMVICALVGLPEDDAWWLVGVVRKFTCVMELSPSRHELEAADDAVAVLQEYGLKALERQRQARAQGRPGAGLLGDLAAQPLNEHDVQRTGLLIITLLITGWQTTASLLGSIVLALDRFPDQAAWLRRHPGQIGQAVDEVLRWDPPIQVVSRVALCDTELAGTPVPAGQLVHALVGSAHYDPLVVTNPQRLDFSRAQRGLLAFGRGPHYCLGAQLTRCEGALVLSQLLERFDRLRVAQIPGRPCGIAFRGITSLVVEAG</sequence>
<dbReference type="PANTHER" id="PTHR46696:SF4">
    <property type="entry name" value="BIOTIN BIOSYNTHESIS CYTOCHROME P450"/>
    <property type="match status" value="1"/>
</dbReference>
<dbReference type="PANTHER" id="PTHR46696">
    <property type="entry name" value="P450, PUTATIVE (EUROFUNG)-RELATED"/>
    <property type="match status" value="1"/>
</dbReference>
<evidence type="ECO:0000313" key="4">
    <source>
        <dbReference type="Proteomes" id="UP001501509"/>
    </source>
</evidence>
<comment type="similarity">
    <text evidence="1 2">Belongs to the cytochrome P450 family.</text>
</comment>